<reference evidence="1 2" key="1">
    <citation type="submission" date="2017-07" db="EMBL/GenBank/DDBJ databases">
        <title>Genomes of Fischerella (Mastigocladus) sp. strains.</title>
        <authorList>
            <person name="Miller S.R."/>
        </authorList>
    </citation>
    <scope>NUCLEOTIDE SEQUENCE [LARGE SCALE GENOMIC DNA]</scope>
    <source>
        <strain evidence="1 2">CCMEE 5318</strain>
    </source>
</reference>
<comment type="caution">
    <text evidence="1">The sequence shown here is derived from an EMBL/GenBank/DDBJ whole genome shotgun (WGS) entry which is preliminary data.</text>
</comment>
<dbReference type="EMBL" id="NMQE01000751">
    <property type="protein sequence ID" value="PMB17929.1"/>
    <property type="molecule type" value="Genomic_DNA"/>
</dbReference>
<protein>
    <submittedName>
        <fullName evidence="1">Uncharacterized protein</fullName>
    </submittedName>
</protein>
<name>A0A2N6L7C3_9CYAN</name>
<accession>A0A2N6L7C3</accession>
<organism evidence="1 2">
    <name type="scientific">Fischerella thermalis CCMEE 5318</name>
    <dbReference type="NCBI Taxonomy" id="2019666"/>
    <lineage>
        <taxon>Bacteria</taxon>
        <taxon>Bacillati</taxon>
        <taxon>Cyanobacteriota</taxon>
        <taxon>Cyanophyceae</taxon>
        <taxon>Nostocales</taxon>
        <taxon>Hapalosiphonaceae</taxon>
        <taxon>Fischerella</taxon>
    </lineage>
</organism>
<dbReference type="AlphaFoldDB" id="A0A2N6L7C3"/>
<gene>
    <name evidence="1" type="ORF">CEN46_22335</name>
</gene>
<evidence type="ECO:0000313" key="1">
    <source>
        <dbReference type="EMBL" id="PMB17929.1"/>
    </source>
</evidence>
<sequence>MARVRMKGWNWIRSPAHVSWDGRLFYFLDPVPERPCYGGTGPCWHIKIFSRGRLVRAIPLPAERYSRIAANRLGQVYAVGEDVKVFHPSGAVDDRLTTRLTKQLQEIRKRVSESARGDSEGNIQNELNIEYITVDEMGNLYVDYVLLSGKYYILRLNVDADSPTLLPIGVPDRKGNTWQVSDSSRESVDLWRRDLEGNRTVAGRAYRYKSRLVQVL</sequence>
<dbReference type="Proteomes" id="UP000235081">
    <property type="component" value="Unassembled WGS sequence"/>
</dbReference>
<evidence type="ECO:0000313" key="2">
    <source>
        <dbReference type="Proteomes" id="UP000235081"/>
    </source>
</evidence>
<proteinExistence type="predicted"/>